<proteinExistence type="predicted"/>
<sequence>MKNLKTAIKHFINGPFNDKWQDKERFLNCFLAEKRALIDFIYVKKENDTKKVLMVALTHPFAKKEFQLDSNINMFKKTLKIYQNIHPDSIFEGVDEIKFFVSKKIKIIKKRREKIVKNFRAPVYVEKSKGKFKNNAINPELHTLFENLRKKIIANR</sequence>
<dbReference type="OrthoDB" id="5373157at2"/>
<evidence type="ECO:0000313" key="1">
    <source>
        <dbReference type="EMBL" id="ABS51293.1"/>
    </source>
</evidence>
<dbReference type="RefSeq" id="WP_012108511.1">
    <property type="nucleotide sequence ID" value="NC_009714.1"/>
</dbReference>
<organism evidence="1 2">
    <name type="scientific">Campylobacter hominis (strain ATCC BAA-381 / DSM 21671 / CCUG 45161 / LMG 19568 / NCTC 13146 / CH001A)</name>
    <dbReference type="NCBI Taxonomy" id="360107"/>
    <lineage>
        <taxon>Bacteria</taxon>
        <taxon>Pseudomonadati</taxon>
        <taxon>Campylobacterota</taxon>
        <taxon>Epsilonproteobacteria</taxon>
        <taxon>Campylobacterales</taxon>
        <taxon>Campylobacteraceae</taxon>
        <taxon>Campylobacter</taxon>
    </lineage>
</organism>
<name>A7I133_CAMHC</name>
<dbReference type="AlphaFoldDB" id="A7I133"/>
<gene>
    <name evidence="1" type="ordered locus">CHAB381_0640</name>
</gene>
<keyword evidence="2" id="KW-1185">Reference proteome</keyword>
<dbReference type="eggNOG" id="ENOG5030818">
    <property type="taxonomic scope" value="Bacteria"/>
</dbReference>
<dbReference type="HOGENOM" id="CLU_142106_1_0_7"/>
<evidence type="ECO:0000313" key="2">
    <source>
        <dbReference type="Proteomes" id="UP000002407"/>
    </source>
</evidence>
<reference evidence="2" key="1">
    <citation type="submission" date="2007-07" db="EMBL/GenBank/DDBJ databases">
        <title>Complete genome sequence of Campylobacter hominis ATCC BAA-381, a commensal isolated from the human gastrointestinal tract.</title>
        <authorList>
            <person name="Fouts D.E."/>
            <person name="Mongodin E.F."/>
            <person name="Puiu D."/>
            <person name="Sebastian Y."/>
            <person name="Miller W.G."/>
            <person name="Mandrell R.E."/>
            <person name="Nelson K.E."/>
        </authorList>
    </citation>
    <scope>NUCLEOTIDE SEQUENCE [LARGE SCALE GENOMIC DNA]</scope>
    <source>
        <strain evidence="2">ATCC BAA-381 / LMG 19568 / NCTC 13146 / CH001A</strain>
    </source>
</reference>
<dbReference type="KEGG" id="cha:CHAB381_0640"/>
<dbReference type="STRING" id="360107.CHAB381_0640"/>
<dbReference type="EMBL" id="CP000776">
    <property type="protein sequence ID" value="ABS51293.1"/>
    <property type="molecule type" value="Genomic_DNA"/>
</dbReference>
<accession>A7I133</accession>
<protein>
    <submittedName>
        <fullName evidence="1">Uncharacterized protein</fullName>
    </submittedName>
</protein>
<dbReference type="Proteomes" id="UP000002407">
    <property type="component" value="Chromosome"/>
</dbReference>